<protein>
    <submittedName>
        <fullName evidence="4">Methyl-accepting chemotaxis protein</fullName>
    </submittedName>
</protein>
<dbReference type="SUPFAM" id="SSF58104">
    <property type="entry name" value="Methyl-accepting chemotaxis protein (MCP) signaling domain"/>
    <property type="match status" value="1"/>
</dbReference>
<organism evidence="4 5">
    <name type="scientific">Aquincola tertiaricarbonis</name>
    <dbReference type="NCBI Taxonomy" id="391953"/>
    <lineage>
        <taxon>Bacteria</taxon>
        <taxon>Pseudomonadati</taxon>
        <taxon>Pseudomonadota</taxon>
        <taxon>Betaproteobacteria</taxon>
        <taxon>Burkholderiales</taxon>
        <taxon>Sphaerotilaceae</taxon>
        <taxon>Aquincola</taxon>
    </lineage>
</organism>
<name>A0ABY4SEF6_AQUTE</name>
<keyword evidence="5" id="KW-1185">Reference proteome</keyword>
<keyword evidence="1 2" id="KW-0807">Transducer</keyword>
<evidence type="ECO:0000313" key="4">
    <source>
        <dbReference type="EMBL" id="URI11707.1"/>
    </source>
</evidence>
<evidence type="ECO:0000256" key="1">
    <source>
        <dbReference type="ARBA" id="ARBA00023224"/>
    </source>
</evidence>
<dbReference type="InterPro" id="IPR004089">
    <property type="entry name" value="MCPsignal_dom"/>
</dbReference>
<feature type="domain" description="Methyl-accepting transducer" evidence="3">
    <location>
        <begin position="122"/>
        <end position="239"/>
    </location>
</feature>
<dbReference type="RefSeq" id="WP_250199898.1">
    <property type="nucleotide sequence ID" value="NZ_CP097636.1"/>
</dbReference>
<dbReference type="SMART" id="SM00283">
    <property type="entry name" value="MA"/>
    <property type="match status" value="1"/>
</dbReference>
<dbReference type="PROSITE" id="PS50111">
    <property type="entry name" value="CHEMOTAXIS_TRANSDUC_2"/>
    <property type="match status" value="1"/>
</dbReference>
<dbReference type="Pfam" id="PF00015">
    <property type="entry name" value="MCPsignal"/>
    <property type="match status" value="1"/>
</dbReference>
<accession>A0ABY4SEF6</accession>
<reference evidence="4" key="1">
    <citation type="submission" date="2022-05" db="EMBL/GenBank/DDBJ databases">
        <title>An RpoN-dependent PEP-CTERM gene is involved in floc formation of an Aquincola tertiaricarbonis strain.</title>
        <authorList>
            <person name="Qiu D."/>
            <person name="Xia M."/>
        </authorList>
    </citation>
    <scope>NUCLEOTIDE SEQUENCE</scope>
    <source>
        <strain evidence="4">RN12</strain>
    </source>
</reference>
<dbReference type="PANTHER" id="PTHR32089">
    <property type="entry name" value="METHYL-ACCEPTING CHEMOTAXIS PROTEIN MCPB"/>
    <property type="match status" value="1"/>
</dbReference>
<evidence type="ECO:0000259" key="3">
    <source>
        <dbReference type="PROSITE" id="PS50111"/>
    </source>
</evidence>
<dbReference type="EMBL" id="CP097636">
    <property type="protein sequence ID" value="URI11707.1"/>
    <property type="molecule type" value="Genomic_DNA"/>
</dbReference>
<proteinExistence type="predicted"/>
<evidence type="ECO:0000256" key="2">
    <source>
        <dbReference type="PROSITE-ProRule" id="PRU00284"/>
    </source>
</evidence>
<dbReference type="Gene3D" id="1.10.287.950">
    <property type="entry name" value="Methyl-accepting chemotaxis protein"/>
    <property type="match status" value="1"/>
</dbReference>
<dbReference type="Proteomes" id="UP001056201">
    <property type="component" value="Chromosome 2"/>
</dbReference>
<sequence length="378" mass="39095">MAAVPGLAGAIAVVSLAPGGWLAGGTAAALVAAAALAAYLVGQAVVRDTQALERYVASHQQLGEALAPVWSGHIENSRYQMESAIAALTGQFAGIVDKLDRAVKVSDGSTQGGEACLLSVFNRSEEQLSSVVSSLEAANQGKAQLVAQVQQLSQFIQELQQMATDVAAIAAQTNLLAVNAAIEAARAGEAGRGFGVLAQEVRKLSSMSGDTGKRIADKVRLVSDAIVAASAASAATSSADEASMQGARDVIASVLHDLRQVTDGLAHSTEVLKNESIGIQGEISGALVALQFQDRVSQMLTHVKQNIARLPETLADNHRQFAESQVLTPVSAAGLLAELQSTYAMADEHQVHHVQQGSASRAKAPVAVAATESEITFF</sequence>
<gene>
    <name evidence="4" type="ORF">MW290_22585</name>
</gene>
<dbReference type="PANTHER" id="PTHR32089:SF112">
    <property type="entry name" value="LYSOZYME-LIKE PROTEIN-RELATED"/>
    <property type="match status" value="1"/>
</dbReference>
<evidence type="ECO:0000313" key="5">
    <source>
        <dbReference type="Proteomes" id="UP001056201"/>
    </source>
</evidence>